<evidence type="ECO:0000313" key="6">
    <source>
        <dbReference type="EMBL" id="GBF35670.1"/>
    </source>
</evidence>
<evidence type="ECO:0000256" key="3">
    <source>
        <dbReference type="ARBA" id="ARBA00022801"/>
    </source>
</evidence>
<dbReference type="GO" id="GO:0006508">
    <property type="term" value="P:proteolysis"/>
    <property type="evidence" value="ECO:0007669"/>
    <property type="project" value="UniProtKB-KW"/>
</dbReference>
<evidence type="ECO:0000259" key="5">
    <source>
        <dbReference type="Pfam" id="PF01343"/>
    </source>
</evidence>
<keyword evidence="7" id="KW-1185">Reference proteome</keyword>
<dbReference type="EMBL" id="BFAV01000179">
    <property type="protein sequence ID" value="GBF35670.1"/>
    <property type="molecule type" value="Genomic_DNA"/>
</dbReference>
<dbReference type="AlphaFoldDB" id="A0A2L2XHN6"/>
<dbReference type="InterPro" id="IPR002142">
    <property type="entry name" value="Peptidase_S49"/>
</dbReference>
<feature type="domain" description="Peptidase S49" evidence="5">
    <location>
        <begin position="111"/>
        <end position="258"/>
    </location>
</feature>
<dbReference type="Proteomes" id="UP000239549">
    <property type="component" value="Unassembled WGS sequence"/>
</dbReference>
<dbReference type="Gene3D" id="3.90.226.10">
    <property type="entry name" value="2-enoyl-CoA Hydratase, Chain A, domain 1"/>
    <property type="match status" value="2"/>
</dbReference>
<proteinExistence type="inferred from homology"/>
<evidence type="ECO:0000256" key="4">
    <source>
        <dbReference type="ARBA" id="ARBA00022825"/>
    </source>
</evidence>
<dbReference type="Pfam" id="PF01343">
    <property type="entry name" value="Peptidase_S49"/>
    <property type="match status" value="1"/>
</dbReference>
<dbReference type="NCBIfam" id="TIGR00706">
    <property type="entry name" value="SppA_dom"/>
    <property type="match status" value="1"/>
</dbReference>
<dbReference type="CDD" id="cd07023">
    <property type="entry name" value="S49_Sppa_N_C"/>
    <property type="match status" value="1"/>
</dbReference>
<gene>
    <name evidence="6" type="ORF">DCCM_4799</name>
</gene>
<evidence type="ECO:0000313" key="7">
    <source>
        <dbReference type="Proteomes" id="UP000239549"/>
    </source>
</evidence>
<dbReference type="RefSeq" id="WP_231702843.1">
    <property type="nucleotide sequence ID" value="NZ_BFAV01000179.1"/>
</dbReference>
<sequence>MKRKIIGGAVLGLALVSLLVAAVVKSGDGSALKPRSYSGGHEVVGIIDISGTITGGGSQGFLSEGMGADQVMIQLRQAAQDPAVKAVVLRLNSPGGSVAATQEITTEVNRLKKKGKKVVVSMGDVAASGAYWIASSADVIVANPGTITGSIGVRMDSTDLRGLYDKLGIQNRTFKSGPYKDMGSSDREMTPEEKKLFQDMVNDMYVQFVNIVAGGRKMSADEVKKLADGRIFTGSQAKDLGLVDELGNFYDAVRLAGEMSGLGPDPEITTFGAKGFWREIMGAARGASPGLAVPAINEIPPAFWLVM</sequence>
<dbReference type="InterPro" id="IPR029045">
    <property type="entry name" value="ClpP/crotonase-like_dom_sf"/>
</dbReference>
<dbReference type="InterPro" id="IPR004635">
    <property type="entry name" value="Pept_S49_SppA"/>
</dbReference>
<organism evidence="6 7">
    <name type="scientific">Desulfocucumis palustris</name>
    <dbReference type="NCBI Taxonomy" id="1898651"/>
    <lineage>
        <taxon>Bacteria</taxon>
        <taxon>Bacillati</taxon>
        <taxon>Bacillota</taxon>
        <taxon>Clostridia</taxon>
        <taxon>Eubacteriales</taxon>
        <taxon>Desulfocucumaceae</taxon>
        <taxon>Desulfocucumis</taxon>
    </lineage>
</organism>
<dbReference type="SUPFAM" id="SSF52096">
    <property type="entry name" value="ClpP/crotonase"/>
    <property type="match status" value="1"/>
</dbReference>
<dbReference type="GO" id="GO:0008236">
    <property type="term" value="F:serine-type peptidase activity"/>
    <property type="evidence" value="ECO:0007669"/>
    <property type="project" value="UniProtKB-KW"/>
</dbReference>
<protein>
    <submittedName>
        <fullName evidence="6">Signal peptide peptidase SppA, 36K type</fullName>
    </submittedName>
</protein>
<dbReference type="InterPro" id="IPR047272">
    <property type="entry name" value="S49_SppA_C"/>
</dbReference>
<dbReference type="PANTHER" id="PTHR42987">
    <property type="entry name" value="PEPTIDASE S49"/>
    <property type="match status" value="1"/>
</dbReference>
<keyword evidence="4" id="KW-0720">Serine protease</keyword>
<comment type="caution">
    <text evidence="6">The sequence shown here is derived from an EMBL/GenBank/DDBJ whole genome shotgun (WGS) entry which is preliminary data.</text>
</comment>
<evidence type="ECO:0000256" key="2">
    <source>
        <dbReference type="ARBA" id="ARBA00022670"/>
    </source>
</evidence>
<evidence type="ECO:0000256" key="1">
    <source>
        <dbReference type="ARBA" id="ARBA00008683"/>
    </source>
</evidence>
<keyword evidence="2" id="KW-0645">Protease</keyword>
<dbReference type="PANTHER" id="PTHR42987:SF4">
    <property type="entry name" value="PROTEASE SOHB-RELATED"/>
    <property type="match status" value="1"/>
</dbReference>
<comment type="similarity">
    <text evidence="1">Belongs to the peptidase S49 family.</text>
</comment>
<reference evidence="7" key="1">
    <citation type="submission" date="2018-02" db="EMBL/GenBank/DDBJ databases">
        <title>Genome sequence of Desulfocucumis palustris strain NAW-5.</title>
        <authorList>
            <person name="Watanabe M."/>
            <person name="Kojima H."/>
            <person name="Fukui M."/>
        </authorList>
    </citation>
    <scope>NUCLEOTIDE SEQUENCE [LARGE SCALE GENOMIC DNA]</scope>
    <source>
        <strain evidence="7">NAW-5</strain>
    </source>
</reference>
<keyword evidence="3" id="KW-0378">Hydrolase</keyword>
<name>A0A2L2XHN6_9FIRM</name>
<accession>A0A2L2XHN6</accession>